<reference evidence="16" key="1">
    <citation type="submission" date="2020-06" db="EMBL/GenBank/DDBJ databases">
        <authorList>
            <person name="Li T."/>
            <person name="Hu X."/>
            <person name="Zhang T."/>
            <person name="Song X."/>
            <person name="Zhang H."/>
            <person name="Dai N."/>
            <person name="Sheng W."/>
            <person name="Hou X."/>
            <person name="Wei L."/>
        </authorList>
    </citation>
    <scope>NUCLEOTIDE SEQUENCE</scope>
    <source>
        <strain evidence="16">KEN8</strain>
        <tissue evidence="16">Leaf</tissue>
    </source>
</reference>
<dbReference type="EMBL" id="JACGWM010000009">
    <property type="protein sequence ID" value="KAL0352132.1"/>
    <property type="molecule type" value="Genomic_DNA"/>
</dbReference>
<dbReference type="AlphaFoldDB" id="A0AAW2P8B0"/>
<gene>
    <name evidence="16" type="ORF">Scaly_1601900</name>
</gene>
<keyword evidence="9" id="KW-0520">NAD</keyword>
<evidence type="ECO:0000256" key="6">
    <source>
        <dbReference type="ARBA" id="ARBA00022723"/>
    </source>
</evidence>
<dbReference type="Pfam" id="PF00107">
    <property type="entry name" value="ADH_zinc_N"/>
    <property type="match status" value="2"/>
</dbReference>
<evidence type="ECO:0000256" key="8">
    <source>
        <dbReference type="ARBA" id="ARBA00023002"/>
    </source>
</evidence>
<keyword evidence="7 13" id="KW-0862">Zinc</keyword>
<sequence length="420" mass="45571">MSSTAGQVIKCKAAVAWEPGKPLVIEEVEVAPPQKMEVRLKILFTSLCHTDVYFWEAKAQDSVFPRILGHEAAGIVESVGEGVTELVPGDHVLPVFTGECGDCAHCKSEESNMCSLLRINTERGVMINDEKTRFSINGKPIYHFVGTSTFSEYTVIHVGCVAKINPLAPLDKVCVLSCGISTGLGATLNVAKPTKGSSVAVFGLGAVGLGAVEGARLAGASRIIGVDLNSARFEEAKKFGVTEFVNPKDYKKPVQEVIAEMTDGGVDRSIECTGNINAMISAFECVHDVIAEMTDGGVDRSIECTGNINAMISAFECVHDGWGVAVLVGVPHKDAVFKTHPMKFLNERTLKGTFFGNYKPRSDLPSVVEMYMKKELELEKFITHEVPFAEINKAFELMLKGEGLRCIIPVWSEKTAMKLY</sequence>
<comment type="cofactor">
    <cofactor evidence="1 13">
        <name>Zn(2+)</name>
        <dbReference type="ChEBI" id="CHEBI:29105"/>
    </cofactor>
</comment>
<dbReference type="GO" id="GO:0051903">
    <property type="term" value="F:S-(hydroxymethyl)glutathione dehydrogenase [NAD(P)+] activity"/>
    <property type="evidence" value="ECO:0007669"/>
    <property type="project" value="TreeGrafter"/>
</dbReference>
<feature type="domain" description="Alcohol dehydrogenase-like N-terminal" evidence="15">
    <location>
        <begin position="36"/>
        <end position="164"/>
    </location>
</feature>
<dbReference type="GO" id="GO:0005829">
    <property type="term" value="C:cytosol"/>
    <property type="evidence" value="ECO:0007669"/>
    <property type="project" value="TreeGrafter"/>
</dbReference>
<proteinExistence type="inferred from homology"/>
<comment type="catalytic activity">
    <reaction evidence="10">
        <text>a secondary alcohol + NAD(+) = a ketone + NADH + H(+)</text>
        <dbReference type="Rhea" id="RHEA:10740"/>
        <dbReference type="ChEBI" id="CHEBI:15378"/>
        <dbReference type="ChEBI" id="CHEBI:17087"/>
        <dbReference type="ChEBI" id="CHEBI:35681"/>
        <dbReference type="ChEBI" id="CHEBI:57540"/>
        <dbReference type="ChEBI" id="CHEBI:57945"/>
        <dbReference type="EC" id="1.1.1.1"/>
    </reaction>
</comment>
<organism evidence="16">
    <name type="scientific">Sesamum calycinum</name>
    <dbReference type="NCBI Taxonomy" id="2727403"/>
    <lineage>
        <taxon>Eukaryota</taxon>
        <taxon>Viridiplantae</taxon>
        <taxon>Streptophyta</taxon>
        <taxon>Embryophyta</taxon>
        <taxon>Tracheophyta</taxon>
        <taxon>Spermatophyta</taxon>
        <taxon>Magnoliopsida</taxon>
        <taxon>eudicotyledons</taxon>
        <taxon>Gunneridae</taxon>
        <taxon>Pentapetalae</taxon>
        <taxon>asterids</taxon>
        <taxon>lamiids</taxon>
        <taxon>Lamiales</taxon>
        <taxon>Pedaliaceae</taxon>
        <taxon>Sesamum</taxon>
    </lineage>
</organism>
<feature type="domain" description="Alcohol dehydrogenase-like C-terminal" evidence="14">
    <location>
        <begin position="288"/>
        <end position="370"/>
    </location>
</feature>
<accession>A0AAW2P8B0</accession>
<dbReference type="Pfam" id="PF08240">
    <property type="entry name" value="ADH_N"/>
    <property type="match status" value="1"/>
</dbReference>
<evidence type="ECO:0000256" key="2">
    <source>
        <dbReference type="ARBA" id="ARBA00004496"/>
    </source>
</evidence>
<dbReference type="EC" id="1.1.1.1" evidence="4"/>
<dbReference type="Gene3D" id="3.90.180.10">
    <property type="entry name" value="Medium-chain alcohol dehydrogenases, catalytic domain"/>
    <property type="match status" value="1"/>
</dbReference>
<dbReference type="FunFam" id="3.90.180.10:FF:000067">
    <property type="entry name" value="alcohol dehydrogenase 1-like isoform X1"/>
    <property type="match status" value="1"/>
</dbReference>
<dbReference type="CDD" id="cd08301">
    <property type="entry name" value="alcohol_DH_plants"/>
    <property type="match status" value="1"/>
</dbReference>
<dbReference type="InterPro" id="IPR013154">
    <property type="entry name" value="ADH-like_N"/>
</dbReference>
<evidence type="ECO:0000256" key="13">
    <source>
        <dbReference type="RuleBase" id="RU361277"/>
    </source>
</evidence>
<feature type="domain" description="Alcohol dehydrogenase-like C-terminal" evidence="14">
    <location>
        <begin position="206"/>
        <end position="287"/>
    </location>
</feature>
<evidence type="ECO:0000313" key="16">
    <source>
        <dbReference type="EMBL" id="KAL0352132.1"/>
    </source>
</evidence>
<reference evidence="16" key="2">
    <citation type="journal article" date="2024" name="Plant">
        <title>Genomic evolution and insights into agronomic trait innovations of Sesamum species.</title>
        <authorList>
            <person name="Miao H."/>
            <person name="Wang L."/>
            <person name="Qu L."/>
            <person name="Liu H."/>
            <person name="Sun Y."/>
            <person name="Le M."/>
            <person name="Wang Q."/>
            <person name="Wei S."/>
            <person name="Zheng Y."/>
            <person name="Lin W."/>
            <person name="Duan Y."/>
            <person name="Cao H."/>
            <person name="Xiong S."/>
            <person name="Wang X."/>
            <person name="Wei L."/>
            <person name="Li C."/>
            <person name="Ma Q."/>
            <person name="Ju M."/>
            <person name="Zhao R."/>
            <person name="Li G."/>
            <person name="Mu C."/>
            <person name="Tian Q."/>
            <person name="Mei H."/>
            <person name="Zhang T."/>
            <person name="Gao T."/>
            <person name="Zhang H."/>
        </authorList>
    </citation>
    <scope>NUCLEOTIDE SEQUENCE</scope>
    <source>
        <strain evidence="16">KEN8</strain>
    </source>
</reference>
<dbReference type="FunFam" id="3.40.50.720:FF:000003">
    <property type="entry name" value="S-(hydroxymethyl)glutathione dehydrogenase"/>
    <property type="match status" value="1"/>
</dbReference>
<evidence type="ECO:0000256" key="11">
    <source>
        <dbReference type="ARBA" id="ARBA00049243"/>
    </source>
</evidence>
<dbReference type="GO" id="GO:0008270">
    <property type="term" value="F:zinc ion binding"/>
    <property type="evidence" value="ECO:0007669"/>
    <property type="project" value="InterPro"/>
</dbReference>
<dbReference type="InterPro" id="IPR013149">
    <property type="entry name" value="ADH-like_C"/>
</dbReference>
<dbReference type="Gene3D" id="3.40.50.720">
    <property type="entry name" value="NAD(P)-binding Rossmann-like Domain"/>
    <property type="match status" value="2"/>
</dbReference>
<evidence type="ECO:0000256" key="1">
    <source>
        <dbReference type="ARBA" id="ARBA00001947"/>
    </source>
</evidence>
<protein>
    <recommendedName>
        <fullName evidence="4">alcohol dehydrogenase</fullName>
        <ecNumber evidence="4">1.1.1.1</ecNumber>
    </recommendedName>
</protein>
<evidence type="ECO:0000259" key="14">
    <source>
        <dbReference type="Pfam" id="PF00107"/>
    </source>
</evidence>
<evidence type="ECO:0000256" key="12">
    <source>
        <dbReference type="ARBA" id="ARBA00060764"/>
    </source>
</evidence>
<comment type="similarity">
    <text evidence="12">Belongs to the zinc-containing alcohol dehydrogenase family. Class-IV subfamily.</text>
</comment>
<dbReference type="GO" id="GO:0004022">
    <property type="term" value="F:alcohol dehydrogenase (NAD+) activity"/>
    <property type="evidence" value="ECO:0007669"/>
    <property type="project" value="UniProtKB-EC"/>
</dbReference>
<dbReference type="InterPro" id="IPR011032">
    <property type="entry name" value="GroES-like_sf"/>
</dbReference>
<dbReference type="InterPro" id="IPR036291">
    <property type="entry name" value="NAD(P)-bd_dom_sf"/>
</dbReference>
<evidence type="ECO:0000259" key="15">
    <source>
        <dbReference type="Pfam" id="PF08240"/>
    </source>
</evidence>
<evidence type="ECO:0000256" key="10">
    <source>
        <dbReference type="ARBA" id="ARBA00049164"/>
    </source>
</evidence>
<dbReference type="SUPFAM" id="SSF51735">
    <property type="entry name" value="NAD(P)-binding Rossmann-fold domains"/>
    <property type="match status" value="2"/>
</dbReference>
<evidence type="ECO:0000256" key="5">
    <source>
        <dbReference type="ARBA" id="ARBA00022490"/>
    </source>
</evidence>
<dbReference type="PROSITE" id="PS00059">
    <property type="entry name" value="ADH_ZINC"/>
    <property type="match status" value="1"/>
</dbReference>
<dbReference type="PANTHER" id="PTHR43880:SF40">
    <property type="entry name" value="ALCOHOL DEHYDROGENASE 2"/>
    <property type="match status" value="1"/>
</dbReference>
<dbReference type="PANTHER" id="PTHR43880">
    <property type="entry name" value="ALCOHOL DEHYDROGENASE"/>
    <property type="match status" value="1"/>
</dbReference>
<comment type="caution">
    <text evidence="16">The sequence shown here is derived from an EMBL/GenBank/DDBJ whole genome shotgun (WGS) entry which is preliminary data.</text>
</comment>
<comment type="subcellular location">
    <subcellularLocation>
        <location evidence="2">Cytoplasm</location>
    </subcellularLocation>
</comment>
<dbReference type="GO" id="GO:0046294">
    <property type="term" value="P:formaldehyde catabolic process"/>
    <property type="evidence" value="ECO:0007669"/>
    <property type="project" value="TreeGrafter"/>
</dbReference>
<evidence type="ECO:0000256" key="4">
    <source>
        <dbReference type="ARBA" id="ARBA00013190"/>
    </source>
</evidence>
<keyword evidence="5" id="KW-0963">Cytoplasm</keyword>
<name>A0AAW2P8B0_9LAMI</name>
<evidence type="ECO:0000256" key="9">
    <source>
        <dbReference type="ARBA" id="ARBA00023027"/>
    </source>
</evidence>
<comment type="catalytic activity">
    <reaction evidence="11">
        <text>a primary alcohol + NAD(+) = an aldehyde + NADH + H(+)</text>
        <dbReference type="Rhea" id="RHEA:10736"/>
        <dbReference type="ChEBI" id="CHEBI:15378"/>
        <dbReference type="ChEBI" id="CHEBI:15734"/>
        <dbReference type="ChEBI" id="CHEBI:17478"/>
        <dbReference type="ChEBI" id="CHEBI:57540"/>
        <dbReference type="ChEBI" id="CHEBI:57945"/>
        <dbReference type="EC" id="1.1.1.1"/>
    </reaction>
</comment>
<dbReference type="InterPro" id="IPR002328">
    <property type="entry name" value="ADH_Zn_CS"/>
</dbReference>
<comment type="subunit">
    <text evidence="3">Homodimer.</text>
</comment>
<evidence type="ECO:0000256" key="3">
    <source>
        <dbReference type="ARBA" id="ARBA00011738"/>
    </source>
</evidence>
<keyword evidence="6 13" id="KW-0479">Metal-binding</keyword>
<evidence type="ECO:0000256" key="7">
    <source>
        <dbReference type="ARBA" id="ARBA00022833"/>
    </source>
</evidence>
<dbReference type="SUPFAM" id="SSF50129">
    <property type="entry name" value="GroES-like"/>
    <property type="match status" value="2"/>
</dbReference>
<keyword evidence="8" id="KW-0560">Oxidoreductase</keyword>